<dbReference type="Pfam" id="PF04186">
    <property type="entry name" value="FxsA"/>
    <property type="match status" value="1"/>
</dbReference>
<dbReference type="Proteomes" id="UP000595198">
    <property type="component" value="Chromosome"/>
</dbReference>
<protein>
    <submittedName>
        <fullName evidence="3">FxsA family protein</fullName>
    </submittedName>
</protein>
<reference evidence="3" key="2">
    <citation type="submission" date="2023-05" db="EMBL/GenBank/DDBJ databases">
        <authorList>
            <person name="Du J."/>
        </authorList>
    </citation>
    <scope>NUCLEOTIDE SEQUENCE</scope>
    <source>
        <strain evidence="3">UMB1064</strain>
    </source>
</reference>
<feature type="region of interest" description="Disordered" evidence="1">
    <location>
        <begin position="172"/>
        <end position="208"/>
    </location>
</feature>
<sequence length="208" mass="22318">MSKWFTIIYLIAEIAAFIALGEWIGYGWTVLLVLGLFIVGLVFAAIEFKRIYQKLLLDTSRTLTEYGQKHPEEAIKRSAKGAGHFVADSAILLVGSWLIALPGVVTTVVGFLMVLPPTRWLIRKSGSVALLNGLRNFSDRSMMVVSQYGMNPGAPGAGAGAGAGGLSGFPGFSGRFPGADGKSFPQDKIVPPAPDNAWDDDQDDSDKR</sequence>
<feature type="compositionally biased region" description="Acidic residues" evidence="1">
    <location>
        <begin position="197"/>
        <end position="208"/>
    </location>
</feature>
<evidence type="ECO:0000256" key="1">
    <source>
        <dbReference type="SAM" id="MobiDB-lite"/>
    </source>
</evidence>
<evidence type="ECO:0000313" key="5">
    <source>
        <dbReference type="EMBL" id="QQB82320.1"/>
    </source>
</evidence>
<keyword evidence="2" id="KW-0812">Transmembrane</keyword>
<dbReference type="GO" id="GO:0016020">
    <property type="term" value="C:membrane"/>
    <property type="evidence" value="ECO:0007669"/>
    <property type="project" value="InterPro"/>
</dbReference>
<feature type="transmembrane region" description="Helical" evidence="2">
    <location>
        <begin position="7"/>
        <end position="24"/>
    </location>
</feature>
<evidence type="ECO:0000313" key="4">
    <source>
        <dbReference type="EMBL" id="QPR30484.1"/>
    </source>
</evidence>
<feature type="transmembrane region" description="Helical" evidence="2">
    <location>
        <begin position="30"/>
        <end position="48"/>
    </location>
</feature>
<keyword evidence="7" id="KW-1185">Reference proteome</keyword>
<reference evidence="6 7" key="1">
    <citation type="submission" date="2020-12" db="EMBL/GenBank/DDBJ databases">
        <title>FDA dAtabase for Regulatory Grade micrObial Sequences (FDA-ARGOS): Supporting development and validation of Infectious Disease Dx tests.</title>
        <authorList>
            <person name="Sproer C."/>
            <person name="Gronow S."/>
            <person name="Severitt S."/>
            <person name="Schroder I."/>
            <person name="Tallon L."/>
            <person name="Sadzewicz L."/>
            <person name="Zhao X."/>
            <person name="Boylan J."/>
            <person name="Ott S."/>
            <person name="Bowen H."/>
            <person name="Vavikolanu K."/>
            <person name="Mehta A."/>
            <person name="Aluvathingal J."/>
            <person name="Nadendla S."/>
            <person name="Lowell S."/>
            <person name="Myers T."/>
            <person name="Yan Y."/>
            <person name="Sichtig H."/>
        </authorList>
    </citation>
    <scope>NUCLEOTIDE SEQUENCE [LARGE SCALE GENOMIC DNA]</scope>
    <source>
        <strain evidence="4 6">FDAARGOS_938</strain>
        <strain evidence="5 7">FDAARGOS_991</strain>
    </source>
</reference>
<evidence type="ECO:0000313" key="3">
    <source>
        <dbReference type="EMBL" id="MEO3717881.1"/>
    </source>
</evidence>
<evidence type="ECO:0000256" key="2">
    <source>
        <dbReference type="SAM" id="Phobius"/>
    </source>
</evidence>
<dbReference type="EMBL" id="CP066023">
    <property type="protein sequence ID" value="QQB82320.1"/>
    <property type="molecule type" value="Genomic_DNA"/>
</dbReference>
<gene>
    <name evidence="4" type="ORF">I6G95_09805</name>
    <name evidence="5" type="ORF">I6H48_10355</name>
    <name evidence="3" type="ORF">QP460_009825</name>
</gene>
<dbReference type="Proteomes" id="UP001223646">
    <property type="component" value="Unassembled WGS sequence"/>
</dbReference>
<accession>A0AAW9SZY1</accession>
<dbReference type="AlphaFoldDB" id="A0AAW9SZY1"/>
<evidence type="ECO:0000313" key="8">
    <source>
        <dbReference type="Proteomes" id="UP001223646"/>
    </source>
</evidence>
<reference evidence="3" key="3">
    <citation type="submission" date="2024-05" db="EMBL/GenBank/DDBJ databases">
        <authorList>
            <person name="Wolfe A."/>
        </authorList>
    </citation>
    <scope>NUCLEOTIDE SEQUENCE</scope>
    <source>
        <strain evidence="3">UMB1064</strain>
    </source>
</reference>
<proteinExistence type="predicted"/>
<organism evidence="3 8">
    <name type="scientific">Corynebacterium amycolatum</name>
    <dbReference type="NCBI Taxonomy" id="43765"/>
    <lineage>
        <taxon>Bacteria</taxon>
        <taxon>Bacillati</taxon>
        <taxon>Actinomycetota</taxon>
        <taxon>Actinomycetes</taxon>
        <taxon>Mycobacteriales</taxon>
        <taxon>Corynebacteriaceae</taxon>
        <taxon>Corynebacterium</taxon>
    </lineage>
</organism>
<evidence type="ECO:0000313" key="7">
    <source>
        <dbReference type="Proteomes" id="UP000595198"/>
    </source>
</evidence>
<keyword evidence="2" id="KW-0472">Membrane</keyword>
<dbReference type="NCBIfam" id="NF008528">
    <property type="entry name" value="PRK11463.1-2"/>
    <property type="match status" value="1"/>
</dbReference>
<evidence type="ECO:0000313" key="6">
    <source>
        <dbReference type="Proteomes" id="UP000594774"/>
    </source>
</evidence>
<keyword evidence="2" id="KW-1133">Transmembrane helix</keyword>
<dbReference type="EMBL" id="JASOOY020000032">
    <property type="protein sequence ID" value="MEO3717881.1"/>
    <property type="molecule type" value="Genomic_DNA"/>
</dbReference>
<feature type="transmembrane region" description="Helical" evidence="2">
    <location>
        <begin position="90"/>
        <end position="115"/>
    </location>
</feature>
<dbReference type="Proteomes" id="UP000594774">
    <property type="component" value="Chromosome"/>
</dbReference>
<name>A0AAW9SZY1_CORAY</name>
<dbReference type="RefSeq" id="WP_197914475.1">
    <property type="nucleotide sequence ID" value="NZ_CP065628.1"/>
</dbReference>
<dbReference type="EMBL" id="CP065628">
    <property type="protein sequence ID" value="QPR30484.1"/>
    <property type="molecule type" value="Genomic_DNA"/>
</dbReference>
<dbReference type="InterPro" id="IPR007313">
    <property type="entry name" value="FxsA"/>
</dbReference>